<feature type="transmembrane region" description="Helical" evidence="8">
    <location>
        <begin position="860"/>
        <end position="885"/>
    </location>
</feature>
<feature type="transmembrane region" description="Helical" evidence="8">
    <location>
        <begin position="1056"/>
        <end position="1077"/>
    </location>
</feature>
<reference evidence="10 11" key="1">
    <citation type="submission" date="2016-06" db="EMBL/GenBank/DDBJ databases">
        <authorList>
            <person name="Kjaerup R.B."/>
            <person name="Dalgaard T.S."/>
            <person name="Juul-Madsen H.R."/>
        </authorList>
    </citation>
    <scope>NUCLEOTIDE SEQUENCE [LARGE SCALE GENOMIC DNA]</scope>
    <source>
        <strain evidence="10 11">Pb300</strain>
    </source>
</reference>
<dbReference type="InterPro" id="IPR006153">
    <property type="entry name" value="Cation/H_exchanger_TM"/>
</dbReference>
<feature type="region of interest" description="Disordered" evidence="7">
    <location>
        <begin position="104"/>
        <end position="134"/>
    </location>
</feature>
<evidence type="ECO:0000256" key="4">
    <source>
        <dbReference type="ARBA" id="ARBA00022989"/>
    </source>
</evidence>
<dbReference type="VEuPathDB" id="FungiDB:PABG_06747"/>
<dbReference type="InterPro" id="IPR050794">
    <property type="entry name" value="CPA2_transporter"/>
</dbReference>
<feature type="region of interest" description="Disordered" evidence="7">
    <location>
        <begin position="382"/>
        <end position="417"/>
    </location>
</feature>
<dbReference type="GO" id="GO:0005778">
    <property type="term" value="C:peroxisomal membrane"/>
    <property type="evidence" value="ECO:0007669"/>
    <property type="project" value="InterPro"/>
</dbReference>
<gene>
    <name evidence="10" type="ORF">ACO22_00330</name>
</gene>
<evidence type="ECO:0000259" key="9">
    <source>
        <dbReference type="Pfam" id="PF00999"/>
    </source>
</evidence>
<feature type="transmembrane region" description="Helical" evidence="8">
    <location>
        <begin position="1005"/>
        <end position="1036"/>
    </location>
</feature>
<dbReference type="GO" id="GO:1902600">
    <property type="term" value="P:proton transmembrane transport"/>
    <property type="evidence" value="ECO:0007669"/>
    <property type="project" value="InterPro"/>
</dbReference>
<evidence type="ECO:0000256" key="8">
    <source>
        <dbReference type="SAM" id="Phobius"/>
    </source>
</evidence>
<proteinExistence type="predicted"/>
<feature type="transmembrane region" description="Helical" evidence="8">
    <location>
        <begin position="827"/>
        <end position="848"/>
    </location>
</feature>
<keyword evidence="4 8" id="KW-1133">Transmembrane helix</keyword>
<feature type="transmembrane region" description="Helical" evidence="8">
    <location>
        <begin position="897"/>
        <end position="923"/>
    </location>
</feature>
<feature type="transmembrane region" description="Helical" evidence="8">
    <location>
        <begin position="935"/>
        <end position="958"/>
    </location>
</feature>
<dbReference type="Pfam" id="PF00999">
    <property type="entry name" value="Na_H_Exchanger"/>
    <property type="match status" value="1"/>
</dbReference>
<dbReference type="PANTHER" id="PTHR32468:SF0">
    <property type="entry name" value="K(+)_H(+) ANTIPORTER 1"/>
    <property type="match status" value="1"/>
</dbReference>
<feature type="transmembrane region" description="Helical" evidence="8">
    <location>
        <begin position="797"/>
        <end position="815"/>
    </location>
</feature>
<comment type="caution">
    <text evidence="10">The sequence shown here is derived from an EMBL/GenBank/DDBJ whole genome shotgun (WGS) entry which is preliminary data.</text>
</comment>
<dbReference type="Gene3D" id="1.20.1530.20">
    <property type="match status" value="1"/>
</dbReference>
<evidence type="ECO:0000313" key="11">
    <source>
        <dbReference type="Proteomes" id="UP000242814"/>
    </source>
</evidence>
<dbReference type="GO" id="GO:0007031">
    <property type="term" value="P:peroxisome organization"/>
    <property type="evidence" value="ECO:0007669"/>
    <property type="project" value="InterPro"/>
</dbReference>
<keyword evidence="2" id="KW-0813">Transport</keyword>
<organism evidence="10 11">
    <name type="scientific">Paracoccidioides brasiliensis</name>
    <dbReference type="NCBI Taxonomy" id="121759"/>
    <lineage>
        <taxon>Eukaryota</taxon>
        <taxon>Fungi</taxon>
        <taxon>Dikarya</taxon>
        <taxon>Ascomycota</taxon>
        <taxon>Pezizomycotina</taxon>
        <taxon>Eurotiomycetes</taxon>
        <taxon>Eurotiomycetidae</taxon>
        <taxon>Onygenales</taxon>
        <taxon>Ajellomycetaceae</taxon>
        <taxon>Paracoccidioides</taxon>
    </lineage>
</organism>
<dbReference type="GO" id="GO:0015297">
    <property type="term" value="F:antiporter activity"/>
    <property type="evidence" value="ECO:0007669"/>
    <property type="project" value="InterPro"/>
</dbReference>
<accession>A0A1D2JPI6</accession>
<keyword evidence="5" id="KW-0406">Ion transport</keyword>
<evidence type="ECO:0000256" key="2">
    <source>
        <dbReference type="ARBA" id="ARBA00022448"/>
    </source>
</evidence>
<dbReference type="VEuPathDB" id="FungiDB:PADG_11395"/>
<dbReference type="Pfam" id="PF04882">
    <property type="entry name" value="Peroxin-3"/>
    <property type="match status" value="1"/>
</dbReference>
<feature type="compositionally biased region" description="Polar residues" evidence="7">
    <location>
        <begin position="112"/>
        <end position="121"/>
    </location>
</feature>
<keyword evidence="6 8" id="KW-0472">Membrane</keyword>
<evidence type="ECO:0000313" key="10">
    <source>
        <dbReference type="EMBL" id="ODH45126.1"/>
    </source>
</evidence>
<keyword evidence="3 8" id="KW-0812">Transmembrane</keyword>
<feature type="transmembrane region" description="Helical" evidence="8">
    <location>
        <begin position="1117"/>
        <end position="1138"/>
    </location>
</feature>
<evidence type="ECO:0000256" key="1">
    <source>
        <dbReference type="ARBA" id="ARBA00004141"/>
    </source>
</evidence>
<dbReference type="EMBL" id="LZYO01000006">
    <property type="protein sequence ID" value="ODH45126.1"/>
    <property type="molecule type" value="Genomic_DNA"/>
</dbReference>
<sequence>MISATRRWFQRHRNGLAIGVGVIGVGYLAGQFVLSKITEARERMSSERIARENLRRRFEQNQTDCTFTILALLPTATENILEALPVEELTNELQQKKAERLAKLKPGEATGSEISSNSPSTAEDDGRSLSSFPSEGYVHASQVGESASGTNSPKPKGRTQLWNDLKINSLTRSLTLIYTLSLLTLLTRIQLNLLGRRNYLSSVVSLASSPQGQSTINLEDHDDDGIGHAFGNDFETNRRYLTFSWWLLHRGWQQLMDKVKESVEEVFGPVNPREDMTQEKLSELTLAVRKKVEGATEEERRSTSWLPYLLPSRDQEDYVLKESGVLSASETSPPQSPSSLRHLLDETSDLIESPQFSQILTLLNNEAFSTLIDTKCAVEAFKSNPPQDPRSDEQLQQAFSSSSTLHPSPSPPPPSKTKLATILAVIARQAHVIGNGNDPPNEYLAAMEQGVRELEAFAAVVYSSNFDVKLPIIPDRKSGEAVAASGSKRDNILQGLGDFSSETLMGGGGSVVCVDGGSAAIDEGDATSGFEKVWGKAKKKNRAKEEILRCSSGSHIFYGHSPDLDTFRESTSLPSSTKIHCRLTPSDLPGVVNLARLADAIHGRLTHALHGNLGLGKPCGTSTSNRALYLHKIASSQSCFTFRNSTMVPAQAMLWAINYAGQRSSAPFHVKGGWKEVLIYYFYIHFSLLFFFYFPSLSPHPCLVHSNSPVERHLSLPGFVRAGTLWTSMASVASSAATASPSPAVRATPQGGVFDHLNPTHYDPKNPITLFIIQAGIIIIVCRVLHYPLSKIRQPRVISEVIGGILLGPSVMGRIPGFQQAIFPKESIPNLNLVANLGLVLYLFMIGVETNLRSMLSNWRVAVSVSAAGMILPFGFGCAVAYGLYYEFKDESGLAPISFGTFMLFIGIAMAITAFPVLCRILTELELLNTTVGEIVLSAGVGNDVVGWILLALCVALVNASTGLTALWVLLTCVGFVLFLTYAVRPVFIWYLKRTGSLHNGPDQSVVALTLLLAFAAAFFTQVIGVHAIFGGFLVGLICPHEGGFAIKTTEKIEDLIGAVFLPLYFALSGLNTNIGLLDTGITWGYVVAVVVIAFIAKVSGGMLASRLNGLVWRESAAIGVLMSCKGLVELIVLNIGLQARILSIRTFTIFVVMALLTTFATTPLTIWIYPEWYRNQMERWRRGEVDWDGNEISSDGDRMSSSEISRQKAQRSAAQKFLIYLRLDNLAGLFTFVSLLGPGDTSKAVTSKVHHLNKGDRAETVPDRKERPVEVHGLRLTELTDRDSSVMKVSEVHDYSFSDPILNTFRIFGQLNTLTVSGAVVISPEHAYAETIVSKARDILSDFILLPWSETGSMSEHQNLLLDDIKEKFSTGPHTAFINTILKNAKCPVGVFVNKGFGGPQLTRPQPGHLSRSVSGTSIYKSADITLSPALNQGHHVFFPYFGGADDKVALRLVLQLARNSTVSATILHVDTTEAPPDLVSSNKEKAPTATTTTAPTALAADAFFNSIRDSVPEALSDRVVFQNLKTTSADVITAVLDAARADVGKSKDNTGDLVITGRNNVAARSLTPAGLSSSGEIGLEAKRALGALGEAMAATSNSIQASLLVVHATAPNV</sequence>
<comment type="subcellular location">
    <subcellularLocation>
        <location evidence="1">Membrane</location>
        <topology evidence="1">Multi-pass membrane protein</topology>
    </subcellularLocation>
</comment>
<feature type="region of interest" description="Disordered" evidence="7">
    <location>
        <begin position="140"/>
        <end position="159"/>
    </location>
</feature>
<evidence type="ECO:0000256" key="7">
    <source>
        <dbReference type="SAM" id="MobiDB-lite"/>
    </source>
</evidence>
<evidence type="ECO:0000256" key="6">
    <source>
        <dbReference type="ARBA" id="ARBA00023136"/>
    </source>
</evidence>
<feature type="transmembrane region" description="Helical" evidence="8">
    <location>
        <begin position="15"/>
        <end position="34"/>
    </location>
</feature>
<evidence type="ECO:0000256" key="5">
    <source>
        <dbReference type="ARBA" id="ARBA00023065"/>
    </source>
</evidence>
<name>A0A1D2JPI6_PARBR</name>
<evidence type="ECO:0000256" key="3">
    <source>
        <dbReference type="ARBA" id="ARBA00022692"/>
    </source>
</evidence>
<dbReference type="Proteomes" id="UP000242814">
    <property type="component" value="Unassembled WGS sequence"/>
</dbReference>
<dbReference type="VEuPathDB" id="FungiDB:PABG_06748"/>
<dbReference type="InterPro" id="IPR006966">
    <property type="entry name" value="Peroxin-3"/>
</dbReference>
<dbReference type="PANTHER" id="PTHR32468">
    <property type="entry name" value="CATION/H + ANTIPORTER"/>
    <property type="match status" value="1"/>
</dbReference>
<feature type="compositionally biased region" description="Polar residues" evidence="7">
    <location>
        <begin position="143"/>
        <end position="153"/>
    </location>
</feature>
<feature type="transmembrane region" description="Helical" evidence="8">
    <location>
        <begin position="1150"/>
        <end position="1170"/>
    </location>
</feature>
<feature type="transmembrane region" description="Helical" evidence="8">
    <location>
        <begin position="768"/>
        <end position="785"/>
    </location>
</feature>
<protein>
    <recommendedName>
        <fullName evidence="9">Cation/H+ exchanger transmembrane domain-containing protein</fullName>
    </recommendedName>
</protein>
<feature type="transmembrane region" description="Helical" evidence="8">
    <location>
        <begin position="1084"/>
        <end position="1105"/>
    </location>
</feature>
<dbReference type="InterPro" id="IPR038770">
    <property type="entry name" value="Na+/solute_symporter_sf"/>
</dbReference>
<feature type="transmembrane region" description="Helical" evidence="8">
    <location>
        <begin position="964"/>
        <end position="984"/>
    </location>
</feature>
<feature type="domain" description="Cation/H+ exchanger transmembrane" evidence="9">
    <location>
        <begin position="778"/>
        <end position="1165"/>
    </location>
</feature>